<dbReference type="RefSeq" id="WP_146979370.1">
    <property type="nucleotide sequence ID" value="NZ_VOSM01000001.1"/>
</dbReference>
<reference evidence="2 3" key="1">
    <citation type="submission" date="2019-08" db="EMBL/GenBank/DDBJ databases">
        <title>Bradymonadales sp. TMQ4.</title>
        <authorList>
            <person name="Liang Q."/>
        </authorList>
    </citation>
    <scope>NUCLEOTIDE SEQUENCE [LARGE SCALE GENOMIC DNA]</scope>
    <source>
        <strain evidence="2 3">TMQ4</strain>
    </source>
</reference>
<sequence length="1087" mass="115052">MGMWKVSGMGGALVGLALTAALTVGCSDPEVIDGEGEPDATVGEPDAGDVGGGGDVDAGGEGLERAEIDVDALLEAPGEGFVRAVQVQSPEKSIDGEVAQGLVGDWILENAFGRYQIGFGERVVGPCSWDGNPIAVSGAEEGAESVLGEICFLLNIGQTFRPELVEVLEDGAEGRAVVAVTGRPVPLDFLNVSSMVDEFAPGLLDALDFDPVRELPLTVTVYYALTPESRSLRVLTAMRNEGAAAEYVVAAHLVLSGSTGSYFNPLGGPKGWGYRSLGSDSLSADPVSYLGYFNRRGGYAVVPDAWEYMEREGMPVGAGMLAVSGAAGLLHGATDVLQTLAAPRSRWPETRGYQAIEPGAVTTVGYRLYPGDGQVSSATDVIFEAMALSTSRVGGRVVDAQGEGVEGVKVSALREGERTFVAGWTDADGAFGFDVPQGSWELRFREEGVLTRVTDVEVGSEDVALGDVALTEPGVMSVQVRDAAGEPVPARVVIACVNGCGDKREDSRERDAGLAPPYGWLRIEELGVSGEATLKMAPGDYRVSVNRGMTWSVWPPDATLTGGEVVSVSAGEEVMVEAEIAEVIDTTGALSADFHIHAMYSPDSNVSEEQRVLDFMSGGLDVMVSSDHDAISDFGAAIVRLGAQAQIASVVGSEITTSNLGHINAFPLRRDAGARRGGPLDWSNDGGLHLTLQEVVDRTREHPGEQVIQLNHPRKPMGAIGLLEADVITGQSFADPAARRMTDAFVDEVSGDTGLWTDDFDAIEVLNGFSEGDFWSSMRWWLAMVGRGFSPTATAVSDTHGVYGSLAASPRSFVMVDEGKDNAQTMVIDHLVERIKDGAVVGTTGPFMKVEIVSADQEVAGPGDVLDATSGEVTLKVDLQLTDWIDVDRLDLYINVPGEGLVGEPGEAVEEVLAPTQQVDVVWDEGAHRELVAQGTQAHYRWRQVVEVELEVAQDSYVVVVARGVNGRSMVPVLASSVKPMAFSNPVFLDADGGGYDNPPLEAYRQALLEARVSGEDVSQRRSGLREPVIRPGEALRAEHLSGLIEALSCSHGGEEAAHVHGHHHEHGHAHKAGHDHHHDGEGGHAH</sequence>
<protein>
    <recommendedName>
        <fullName evidence="4">Polymerase/histidinol phosphatase N-terminal domain-containing protein</fullName>
    </recommendedName>
</protein>
<organism evidence="2 3">
    <name type="scientific">Lujinxingia vulgaris</name>
    <dbReference type="NCBI Taxonomy" id="2600176"/>
    <lineage>
        <taxon>Bacteria</taxon>
        <taxon>Deltaproteobacteria</taxon>
        <taxon>Bradymonadales</taxon>
        <taxon>Lujinxingiaceae</taxon>
        <taxon>Lujinxingia</taxon>
    </lineage>
</organism>
<dbReference type="SUPFAM" id="SSF49464">
    <property type="entry name" value="Carboxypeptidase regulatory domain-like"/>
    <property type="match status" value="1"/>
</dbReference>
<dbReference type="Pfam" id="PF13620">
    <property type="entry name" value="CarboxypepD_reg"/>
    <property type="match status" value="1"/>
</dbReference>
<feature type="region of interest" description="Disordered" evidence="1">
    <location>
        <begin position="30"/>
        <end position="58"/>
    </location>
</feature>
<evidence type="ECO:0000313" key="2">
    <source>
        <dbReference type="EMBL" id="TXD38933.1"/>
    </source>
</evidence>
<dbReference type="InterPro" id="IPR016195">
    <property type="entry name" value="Pol/histidinol_Pase-like"/>
</dbReference>
<evidence type="ECO:0000313" key="3">
    <source>
        <dbReference type="Proteomes" id="UP000321412"/>
    </source>
</evidence>
<evidence type="ECO:0008006" key="4">
    <source>
        <dbReference type="Google" id="ProtNLM"/>
    </source>
</evidence>
<evidence type="ECO:0000256" key="1">
    <source>
        <dbReference type="SAM" id="MobiDB-lite"/>
    </source>
</evidence>
<dbReference type="SUPFAM" id="SSF89550">
    <property type="entry name" value="PHP domain-like"/>
    <property type="match status" value="1"/>
</dbReference>
<keyword evidence="3" id="KW-1185">Reference proteome</keyword>
<dbReference type="OrthoDB" id="5525048at2"/>
<feature type="compositionally biased region" description="Basic residues" evidence="1">
    <location>
        <begin position="1060"/>
        <end position="1076"/>
    </location>
</feature>
<dbReference type="Proteomes" id="UP000321412">
    <property type="component" value="Unassembled WGS sequence"/>
</dbReference>
<feature type="compositionally biased region" description="Gly residues" evidence="1">
    <location>
        <begin position="49"/>
        <end position="58"/>
    </location>
</feature>
<gene>
    <name evidence="2" type="ORF">FRC98_00595</name>
</gene>
<dbReference type="Gene3D" id="3.20.20.140">
    <property type="entry name" value="Metal-dependent hydrolases"/>
    <property type="match status" value="1"/>
</dbReference>
<accession>A0A5C6XEH8</accession>
<comment type="caution">
    <text evidence="2">The sequence shown here is derived from an EMBL/GenBank/DDBJ whole genome shotgun (WGS) entry which is preliminary data.</text>
</comment>
<proteinExistence type="predicted"/>
<dbReference type="AlphaFoldDB" id="A0A5C6XEH8"/>
<dbReference type="EMBL" id="VOSM01000001">
    <property type="protein sequence ID" value="TXD38933.1"/>
    <property type="molecule type" value="Genomic_DNA"/>
</dbReference>
<dbReference type="PROSITE" id="PS51257">
    <property type="entry name" value="PROKAR_LIPOPROTEIN"/>
    <property type="match status" value="1"/>
</dbReference>
<dbReference type="Gene3D" id="2.60.40.1120">
    <property type="entry name" value="Carboxypeptidase-like, regulatory domain"/>
    <property type="match status" value="1"/>
</dbReference>
<feature type="compositionally biased region" description="Basic and acidic residues" evidence="1">
    <location>
        <begin position="1077"/>
        <end position="1087"/>
    </location>
</feature>
<dbReference type="NCBIfam" id="NF038032">
    <property type="entry name" value="CehA_McbA_metalo"/>
    <property type="match status" value="1"/>
</dbReference>
<name>A0A5C6XEH8_9DELT</name>
<dbReference type="InterPro" id="IPR008969">
    <property type="entry name" value="CarboxyPept-like_regulatory"/>
</dbReference>
<feature type="region of interest" description="Disordered" evidence="1">
    <location>
        <begin position="1059"/>
        <end position="1087"/>
    </location>
</feature>